<evidence type="ECO:0000259" key="1">
    <source>
        <dbReference type="Pfam" id="PF04266"/>
    </source>
</evidence>
<dbReference type="RefSeq" id="WP_356959894.1">
    <property type="nucleotide sequence ID" value="NZ_JBEYBD010000037.1"/>
</dbReference>
<dbReference type="Proteomes" id="UP001550628">
    <property type="component" value="Unassembled WGS sequence"/>
</dbReference>
<name>A0ABV2X124_9NOCA</name>
<comment type="caution">
    <text evidence="2">The sequence shown here is derived from an EMBL/GenBank/DDBJ whole genome shotgun (WGS) entry which is preliminary data.</text>
</comment>
<gene>
    <name evidence="2" type="ORF">ABZ510_33800</name>
</gene>
<proteinExistence type="predicted"/>
<organism evidence="2 3">
    <name type="scientific">Nocardia rhamnosiphila</name>
    <dbReference type="NCBI Taxonomy" id="426716"/>
    <lineage>
        <taxon>Bacteria</taxon>
        <taxon>Bacillati</taxon>
        <taxon>Actinomycetota</taxon>
        <taxon>Actinomycetes</taxon>
        <taxon>Mycobacteriales</taxon>
        <taxon>Nocardiaceae</taxon>
        <taxon>Nocardia</taxon>
    </lineage>
</organism>
<dbReference type="EMBL" id="JBEYBF010000045">
    <property type="protein sequence ID" value="MEU1956813.1"/>
    <property type="molecule type" value="Genomic_DNA"/>
</dbReference>
<dbReference type="Pfam" id="PF04266">
    <property type="entry name" value="ASCH"/>
    <property type="match status" value="1"/>
</dbReference>
<dbReference type="CDD" id="cd06554">
    <property type="entry name" value="ASCH_ASC-1_like"/>
    <property type="match status" value="1"/>
</dbReference>
<dbReference type="SUPFAM" id="SSF88697">
    <property type="entry name" value="PUA domain-like"/>
    <property type="match status" value="1"/>
</dbReference>
<dbReference type="InterPro" id="IPR007374">
    <property type="entry name" value="ASCH_domain"/>
</dbReference>
<dbReference type="Gene3D" id="2.30.130.30">
    <property type="entry name" value="Hypothetical protein"/>
    <property type="match status" value="1"/>
</dbReference>
<accession>A0ABV2X124</accession>
<evidence type="ECO:0000313" key="2">
    <source>
        <dbReference type="EMBL" id="MEU1956813.1"/>
    </source>
</evidence>
<protein>
    <submittedName>
        <fullName evidence="2">ASCH domain-containing protein</fullName>
    </submittedName>
</protein>
<evidence type="ECO:0000313" key="3">
    <source>
        <dbReference type="Proteomes" id="UP001550628"/>
    </source>
</evidence>
<feature type="domain" description="ASCH" evidence="1">
    <location>
        <begin position="13"/>
        <end position="88"/>
    </location>
</feature>
<reference evidence="2 3" key="1">
    <citation type="submission" date="2024-06" db="EMBL/GenBank/DDBJ databases">
        <title>The Natural Products Discovery Center: Release of the First 8490 Sequenced Strains for Exploring Actinobacteria Biosynthetic Diversity.</title>
        <authorList>
            <person name="Kalkreuter E."/>
            <person name="Kautsar S.A."/>
            <person name="Yang D."/>
            <person name="Bader C.D."/>
            <person name="Teijaro C.N."/>
            <person name="Fluegel L."/>
            <person name="Davis C.M."/>
            <person name="Simpson J.R."/>
            <person name="Lauterbach L."/>
            <person name="Steele A.D."/>
            <person name="Gui C."/>
            <person name="Meng S."/>
            <person name="Li G."/>
            <person name="Viehrig K."/>
            <person name="Ye F."/>
            <person name="Su P."/>
            <person name="Kiefer A.F."/>
            <person name="Nichols A."/>
            <person name="Cepeda A.J."/>
            <person name="Yan W."/>
            <person name="Fan B."/>
            <person name="Jiang Y."/>
            <person name="Adhikari A."/>
            <person name="Zheng C.-J."/>
            <person name="Schuster L."/>
            <person name="Cowan T.M."/>
            <person name="Smanski M.J."/>
            <person name="Chevrette M.G."/>
            <person name="De Carvalho L.P.S."/>
            <person name="Shen B."/>
        </authorList>
    </citation>
    <scope>NUCLEOTIDE SEQUENCE [LARGE SCALE GENOMIC DNA]</scope>
    <source>
        <strain evidence="2 3">NPDC019708</strain>
    </source>
</reference>
<dbReference type="InterPro" id="IPR015947">
    <property type="entry name" value="PUA-like_sf"/>
</dbReference>
<sequence length="151" mass="16143">MTAAPARPDLRVLSVRRPWANLIVAGHKTIENRSWSTAYRGRLVIHAGRTWVPAAAELSRTLGITDFATAAASPGGYLGTVEVLDVHPAAGCCAPWGFQDPGTFHWVLGDAWPFDIPIPGPGRLGLYRAPDHLLDVVLDLTLPGSAGRKGM</sequence>
<keyword evidence="3" id="KW-1185">Reference proteome</keyword>